<comment type="caution">
    <text evidence="1">The sequence shown here is derived from an EMBL/GenBank/DDBJ whole genome shotgun (WGS) entry which is preliminary data.</text>
</comment>
<gene>
    <name evidence="1" type="ORF">HNQ79_006624</name>
</gene>
<evidence type="ECO:0000313" key="1">
    <source>
        <dbReference type="EMBL" id="MBB6440111.1"/>
    </source>
</evidence>
<dbReference type="EMBL" id="JACHEM010000038">
    <property type="protein sequence ID" value="MBB6440111.1"/>
    <property type="molecule type" value="Genomic_DNA"/>
</dbReference>
<name>A0A7X0HM66_9ACTN</name>
<proteinExistence type="predicted"/>
<protein>
    <submittedName>
        <fullName evidence="1">Uncharacterized protein</fullName>
    </submittedName>
</protein>
<dbReference type="Proteomes" id="UP000540423">
    <property type="component" value="Unassembled WGS sequence"/>
</dbReference>
<evidence type="ECO:0000313" key="2">
    <source>
        <dbReference type="Proteomes" id="UP000540423"/>
    </source>
</evidence>
<reference evidence="1 2" key="1">
    <citation type="submission" date="2020-08" db="EMBL/GenBank/DDBJ databases">
        <title>Genomic Encyclopedia of Type Strains, Phase IV (KMG-IV): sequencing the most valuable type-strain genomes for metagenomic binning, comparative biology and taxonomic classification.</title>
        <authorList>
            <person name="Goeker M."/>
        </authorList>
    </citation>
    <scope>NUCLEOTIDE SEQUENCE [LARGE SCALE GENOMIC DNA]</scope>
    <source>
        <strain evidence="1 2">DSM 40141</strain>
    </source>
</reference>
<sequence>MTVTSPTHVRHRPLVTPTRLFSAPLSELLEELDVESFRTSISDAGFFGALIERKDGRLILALPQARDARTEDTVARALLGQVLQVPMSPLPPAVEFSIF</sequence>
<dbReference type="RefSeq" id="WP_185036573.1">
    <property type="nucleotide sequence ID" value="NZ_JACHEM010000038.1"/>
</dbReference>
<accession>A0A7X0HM66</accession>
<keyword evidence="2" id="KW-1185">Reference proteome</keyword>
<dbReference type="AlphaFoldDB" id="A0A7X0HM66"/>
<organism evidence="1 2">
    <name type="scientific">Streptomyces candidus</name>
    <dbReference type="NCBI Taxonomy" id="67283"/>
    <lineage>
        <taxon>Bacteria</taxon>
        <taxon>Bacillati</taxon>
        <taxon>Actinomycetota</taxon>
        <taxon>Actinomycetes</taxon>
        <taxon>Kitasatosporales</taxon>
        <taxon>Streptomycetaceae</taxon>
        <taxon>Streptomyces</taxon>
    </lineage>
</organism>